<dbReference type="Gene3D" id="1.10.260.40">
    <property type="entry name" value="lambda repressor-like DNA-binding domains"/>
    <property type="match status" value="1"/>
</dbReference>
<keyword evidence="4" id="KW-1185">Reference proteome</keyword>
<dbReference type="EMBL" id="JAAIYO010000014">
    <property type="protein sequence ID" value="MBE4752773.1"/>
    <property type="molecule type" value="Genomic_DNA"/>
</dbReference>
<evidence type="ECO:0000313" key="3">
    <source>
        <dbReference type="EMBL" id="MBE4752773.1"/>
    </source>
</evidence>
<reference evidence="3 4" key="1">
    <citation type="submission" date="2020-02" db="EMBL/GenBank/DDBJ databases">
        <authorList>
            <person name="Babadi Z.K."/>
            <person name="Risdian C."/>
            <person name="Ebrahimipour G.H."/>
            <person name="Wink J."/>
        </authorList>
    </citation>
    <scope>NUCLEOTIDE SEQUENCE [LARGE SCALE GENOMIC DNA]</scope>
    <source>
        <strain evidence="3 4">ZKHCc1 1396</strain>
    </source>
</reference>
<dbReference type="SUPFAM" id="SSF46565">
    <property type="entry name" value="Chaperone J-domain"/>
    <property type="match status" value="1"/>
</dbReference>
<feature type="domain" description="J" evidence="2">
    <location>
        <begin position="8"/>
        <end position="78"/>
    </location>
</feature>
<dbReference type="Gene3D" id="1.10.287.110">
    <property type="entry name" value="DnaJ domain"/>
    <property type="match status" value="1"/>
</dbReference>
<feature type="region of interest" description="Disordered" evidence="1">
    <location>
        <begin position="133"/>
        <end position="179"/>
    </location>
</feature>
<evidence type="ECO:0000256" key="1">
    <source>
        <dbReference type="SAM" id="MobiDB-lite"/>
    </source>
</evidence>
<evidence type="ECO:0000259" key="2">
    <source>
        <dbReference type="PROSITE" id="PS50076"/>
    </source>
</evidence>
<evidence type="ECO:0000313" key="4">
    <source>
        <dbReference type="Proteomes" id="UP001516472"/>
    </source>
</evidence>
<feature type="compositionally biased region" description="Low complexity" evidence="1">
    <location>
        <begin position="305"/>
        <end position="321"/>
    </location>
</feature>
<dbReference type="InterPro" id="IPR001387">
    <property type="entry name" value="Cro/C1-type_HTH"/>
</dbReference>
<proteinExistence type="predicted"/>
<feature type="compositionally biased region" description="Low complexity" evidence="1">
    <location>
        <begin position="219"/>
        <end position="270"/>
    </location>
</feature>
<dbReference type="InterPro" id="IPR010982">
    <property type="entry name" value="Lambda_DNA-bd_dom_sf"/>
</dbReference>
<feature type="region of interest" description="Disordered" evidence="1">
    <location>
        <begin position="214"/>
        <end position="469"/>
    </location>
</feature>
<dbReference type="SMART" id="SM00530">
    <property type="entry name" value="HTH_XRE"/>
    <property type="match status" value="1"/>
</dbReference>
<dbReference type="RefSeq" id="WP_193429958.1">
    <property type="nucleotide sequence ID" value="NZ_CBCSIP010000386.1"/>
</dbReference>
<dbReference type="Pfam" id="PF13413">
    <property type="entry name" value="HTH_25"/>
    <property type="match status" value="1"/>
</dbReference>
<dbReference type="SMART" id="SM00271">
    <property type="entry name" value="DnaJ"/>
    <property type="match status" value="1"/>
</dbReference>
<comment type="caution">
    <text evidence="3">The sequence shown here is derived from an EMBL/GenBank/DDBJ whole genome shotgun (WGS) entry which is preliminary data.</text>
</comment>
<feature type="compositionally biased region" description="Basic and acidic residues" evidence="1">
    <location>
        <begin position="153"/>
        <end position="168"/>
    </location>
</feature>
<dbReference type="PANTHER" id="PTHR34475">
    <property type="match status" value="1"/>
</dbReference>
<dbReference type="Pfam" id="PF00226">
    <property type="entry name" value="DnaJ"/>
    <property type="match status" value="1"/>
</dbReference>
<dbReference type="InterPro" id="IPR001623">
    <property type="entry name" value="DnaJ_domain"/>
</dbReference>
<accession>A0ABR9PXZ2</accession>
<dbReference type="PROSITE" id="PS50076">
    <property type="entry name" value="DNAJ_2"/>
    <property type="match status" value="1"/>
</dbReference>
<dbReference type="CDD" id="cd00093">
    <property type="entry name" value="HTH_XRE"/>
    <property type="match status" value="1"/>
</dbReference>
<protein>
    <submittedName>
        <fullName evidence="3">DnaJ domain-containing protein</fullName>
    </submittedName>
</protein>
<dbReference type="SUPFAM" id="SSF47413">
    <property type="entry name" value="lambda repressor-like DNA-binding domains"/>
    <property type="match status" value="1"/>
</dbReference>
<dbReference type="PANTHER" id="PTHR34475:SF1">
    <property type="entry name" value="CYTOSKELETON PROTEIN RODZ"/>
    <property type="match status" value="1"/>
</dbReference>
<feature type="compositionally biased region" description="Low complexity" evidence="1">
    <location>
        <begin position="334"/>
        <end position="373"/>
    </location>
</feature>
<gene>
    <name evidence="3" type="ORF">G4177_31915</name>
</gene>
<organism evidence="3 4">
    <name type="scientific">Corallococcus soli</name>
    <dbReference type="NCBI Taxonomy" id="2710757"/>
    <lineage>
        <taxon>Bacteria</taxon>
        <taxon>Pseudomonadati</taxon>
        <taxon>Myxococcota</taxon>
        <taxon>Myxococcia</taxon>
        <taxon>Myxococcales</taxon>
        <taxon>Cystobacterineae</taxon>
        <taxon>Myxococcaceae</taxon>
        <taxon>Corallococcus</taxon>
    </lineage>
</organism>
<dbReference type="InterPro" id="IPR050400">
    <property type="entry name" value="Bact_Cytoskel_RodZ"/>
</dbReference>
<dbReference type="Proteomes" id="UP001516472">
    <property type="component" value="Unassembled WGS sequence"/>
</dbReference>
<dbReference type="CDD" id="cd06257">
    <property type="entry name" value="DnaJ"/>
    <property type="match status" value="1"/>
</dbReference>
<name>A0ABR9PXZ2_9BACT</name>
<dbReference type="InterPro" id="IPR036869">
    <property type="entry name" value="J_dom_sf"/>
</dbReference>
<sequence length="596" mass="60647">MKPFAQQTYYELLEVPPSASDEDIRAAHQRLMELYSPDSIAVYALGDPDQVDALREKMTEAMEMLTDADLRIEYDRSLGLPTERLAKASAAAGALDKADSAARVAEALATAAAALAKAAGAVDAERVEAESRLKVTASVNDEESPHARGTSGKSEERMRGEESKRQEASDLDAQGAPSEPVMVGGVAVVEAFRASFTQSLSFVYVPAGPLRGQGRGVTSGSPAPAASPPASGVEAGSQAQAPADAAASTAPSQPMAALAEKAVEAAPVVASPSTGGETGRPEAPPPVSEVTPAASTAERLDVGTASAEDAASAVSAAVVASTPDPANAATSVTPASSHAEAPADAASPASAVTPPTEAHAATPTEASAAPSLADSTQPEAQAATGAQAMDGAPAAVATAPGESDPNPAPDARAPTAPPDATPEVSSTALARTPATGASRAAVRPLTSRPIDSRAAANTRPVPGSKGPVTRKLGDAQVLAQDSAIATAESALAQVAARVREARPRGVDIPADAEFNGELLRRVREARSLSIQQLADRTRISVRHLENVEADRYTALPPPVYLRGILMNLARELGLDPLRVSKSYLGLFSDKPAKSGR</sequence>